<dbReference type="GO" id="GO:0032259">
    <property type="term" value="P:methylation"/>
    <property type="evidence" value="ECO:0007669"/>
    <property type="project" value="UniProtKB-KW"/>
</dbReference>
<organism evidence="6 7">
    <name type="scientific">Afipia massiliensis</name>
    <dbReference type="NCBI Taxonomy" id="211460"/>
    <lineage>
        <taxon>Bacteria</taxon>
        <taxon>Pseudomonadati</taxon>
        <taxon>Pseudomonadota</taxon>
        <taxon>Alphaproteobacteria</taxon>
        <taxon>Hyphomicrobiales</taxon>
        <taxon>Nitrobacteraceae</taxon>
        <taxon>Afipia</taxon>
    </lineage>
</organism>
<dbReference type="InterPro" id="IPR029063">
    <property type="entry name" value="SAM-dependent_MTases_sf"/>
</dbReference>
<dbReference type="Pfam" id="PF02353">
    <property type="entry name" value="CMAS"/>
    <property type="match status" value="1"/>
</dbReference>
<keyword evidence="3" id="KW-0808">Transferase</keyword>
<dbReference type="InterPro" id="IPR050723">
    <property type="entry name" value="CFA/CMAS"/>
</dbReference>
<dbReference type="Proteomes" id="UP000034832">
    <property type="component" value="Unassembled WGS sequence"/>
</dbReference>
<dbReference type="PIRSF" id="PIRSF003085">
    <property type="entry name" value="CMAS"/>
    <property type="match status" value="1"/>
</dbReference>
<dbReference type="OrthoDB" id="9782855at2"/>
<dbReference type="InterPro" id="IPR003333">
    <property type="entry name" value="CMAS"/>
</dbReference>
<evidence type="ECO:0000313" key="6">
    <source>
        <dbReference type="EMBL" id="TKT72233.1"/>
    </source>
</evidence>
<comment type="similarity">
    <text evidence="1">Belongs to the CFA/CMAS family.</text>
</comment>
<name>A0A4V6BE41_9BRAD</name>
<dbReference type="GO" id="GO:0008610">
    <property type="term" value="P:lipid biosynthetic process"/>
    <property type="evidence" value="ECO:0007669"/>
    <property type="project" value="InterPro"/>
</dbReference>
<dbReference type="PANTHER" id="PTHR43667">
    <property type="entry name" value="CYCLOPROPANE-FATTY-ACYL-PHOSPHOLIPID SYNTHASE"/>
    <property type="match status" value="1"/>
</dbReference>
<dbReference type="GO" id="GO:0008168">
    <property type="term" value="F:methyltransferase activity"/>
    <property type="evidence" value="ECO:0007669"/>
    <property type="project" value="UniProtKB-KW"/>
</dbReference>
<dbReference type="SUPFAM" id="SSF53335">
    <property type="entry name" value="S-adenosyl-L-methionine-dependent methyltransferases"/>
    <property type="match status" value="1"/>
</dbReference>
<evidence type="ECO:0000313" key="7">
    <source>
        <dbReference type="Proteomes" id="UP000034832"/>
    </source>
</evidence>
<keyword evidence="4" id="KW-0949">S-adenosyl-L-methionine</keyword>
<keyword evidence="5" id="KW-0443">Lipid metabolism</keyword>
<keyword evidence="7" id="KW-1185">Reference proteome</keyword>
<evidence type="ECO:0000256" key="5">
    <source>
        <dbReference type="ARBA" id="ARBA00023098"/>
    </source>
</evidence>
<gene>
    <name evidence="6" type="ORF">YH63_012820</name>
</gene>
<evidence type="ECO:0000256" key="2">
    <source>
        <dbReference type="ARBA" id="ARBA00022603"/>
    </source>
</evidence>
<dbReference type="CDD" id="cd02440">
    <property type="entry name" value="AdoMet_MTases"/>
    <property type="match status" value="1"/>
</dbReference>
<evidence type="ECO:0000256" key="1">
    <source>
        <dbReference type="ARBA" id="ARBA00010815"/>
    </source>
</evidence>
<evidence type="ECO:0000256" key="3">
    <source>
        <dbReference type="ARBA" id="ARBA00022679"/>
    </source>
</evidence>
<dbReference type="AlphaFoldDB" id="A0A4V6BE41"/>
<dbReference type="STRING" id="211460.YH63_06185"/>
<comment type="caution">
    <text evidence="6">The sequence shown here is derived from an EMBL/GenBank/DDBJ whole genome shotgun (WGS) entry which is preliminary data.</text>
</comment>
<reference evidence="6" key="1">
    <citation type="submission" date="2019-04" db="EMBL/GenBank/DDBJ databases">
        <title>Whole genome sequencing of cave bacteria.</title>
        <authorList>
            <person name="Gan H.M."/>
            <person name="Barton H."/>
            <person name="Savka M.A."/>
        </authorList>
    </citation>
    <scope>NUCLEOTIDE SEQUENCE [LARGE SCALE GENOMIC DNA]</scope>
    <source>
        <strain evidence="6">LC387</strain>
    </source>
</reference>
<dbReference type="RefSeq" id="WP_046829546.1">
    <property type="nucleotide sequence ID" value="NZ_LBIA02000001.1"/>
</dbReference>
<sequence>MSEKPVRPAERTGASPEAIRSHYDMGNDFFRLVLDPEMIYSCALFEGDDDLATAQRRKLDHHIHAAGAADTARVLDIGCGWGAMLRRLVDHAGVAHAVGLTLSPSQAQWIRDSGNPKIEVREQDWRDHKPERRYDAIISVGAFEHFVQKGLDPTAKLDVYREFFAYCDSVLATGGRLSLQTIAYSERHKVLPLLEKTFPESDLPLEWEPIAAAEGRFSLIAARNDADHYYRTLMMWEQNLLANYDKAVALVGEACAAEFRRYLKLSATGFRMGMVSLMRYSFRKKY</sequence>
<dbReference type="Gene3D" id="3.40.50.150">
    <property type="entry name" value="Vaccinia Virus protein VP39"/>
    <property type="match status" value="1"/>
</dbReference>
<proteinExistence type="inferred from homology"/>
<protein>
    <submittedName>
        <fullName evidence="6">Class I SAM-dependent methyltransferase</fullName>
    </submittedName>
</protein>
<dbReference type="EMBL" id="LBIA02000001">
    <property type="protein sequence ID" value="TKT72233.1"/>
    <property type="molecule type" value="Genomic_DNA"/>
</dbReference>
<dbReference type="PANTHER" id="PTHR43667:SF1">
    <property type="entry name" value="CYCLOPROPANE-FATTY-ACYL-PHOSPHOLIPID SYNTHASE"/>
    <property type="match status" value="1"/>
</dbReference>
<keyword evidence="2 6" id="KW-0489">Methyltransferase</keyword>
<accession>A0A4V6BE41</accession>
<evidence type="ECO:0000256" key="4">
    <source>
        <dbReference type="ARBA" id="ARBA00022691"/>
    </source>
</evidence>